<sequence>MSIQWTMKLDKGPCRVNHAAVAVDGKIYSFGGYISGQNYNEHAIPIEVFLLDTRTHRWEQLLLDNSNAPFRRYGHSVVAYGRHIYLWGGRNDDICDERLYCFDTADMKWSTPHVKGEMPLASDGHAAAIYENVMYIHGGYVESIGAFTLKLYALNLNTFVWTLLPQEGQYPRHRDFHTMSVTPDGNLLVFGGREMAQALYTGADAESYPNNLHMYDTRRQCWSKLVCEGMQPVGRRSHSAFVYKWKLYIFAGFNSRLNSHMNDLYSLDIKSNTWLQHNVPEVRPFARRRQALCLLDSTIYMFGGTHPDPQASLNPVVPHPHYDDYEQTEQLQELDDLWVLDLSPSLETLSLLTVVRQNQPMDGLPIQLQRRAKYVPRADTRPVSSGVGHTRRS</sequence>
<dbReference type="Pfam" id="PF24681">
    <property type="entry name" value="Kelch_KLHDC2_KLHL20_DRC7"/>
    <property type="match status" value="1"/>
</dbReference>
<protein>
    <submittedName>
        <fullName evidence="1">Kelch domain-containing protein 3-like</fullName>
    </submittedName>
</protein>
<dbReference type="GO" id="GO:0005737">
    <property type="term" value="C:cytoplasm"/>
    <property type="evidence" value="ECO:0007669"/>
    <property type="project" value="TreeGrafter"/>
</dbReference>
<accession>A0A2P2ID27</accession>
<dbReference type="GO" id="GO:0003682">
    <property type="term" value="F:chromatin binding"/>
    <property type="evidence" value="ECO:0007669"/>
    <property type="project" value="InterPro"/>
</dbReference>
<dbReference type="AlphaFoldDB" id="A0A2P2ID27"/>
<dbReference type="InterPro" id="IPR015915">
    <property type="entry name" value="Kelch-typ_b-propeller"/>
</dbReference>
<dbReference type="InterPro" id="IPR052637">
    <property type="entry name" value="KLHDC3-like"/>
</dbReference>
<organism evidence="1">
    <name type="scientific">Hirondellea gigas</name>
    <dbReference type="NCBI Taxonomy" id="1518452"/>
    <lineage>
        <taxon>Eukaryota</taxon>
        <taxon>Metazoa</taxon>
        <taxon>Ecdysozoa</taxon>
        <taxon>Arthropoda</taxon>
        <taxon>Crustacea</taxon>
        <taxon>Multicrustacea</taxon>
        <taxon>Malacostraca</taxon>
        <taxon>Eumalacostraca</taxon>
        <taxon>Peracarida</taxon>
        <taxon>Amphipoda</taxon>
        <taxon>Amphilochidea</taxon>
        <taxon>Lysianassida</taxon>
        <taxon>Lysianassidira</taxon>
        <taxon>Lysianassoidea</taxon>
        <taxon>Lysianassidae</taxon>
        <taxon>Hirondellea</taxon>
    </lineage>
</organism>
<dbReference type="Gene3D" id="2.120.10.80">
    <property type="entry name" value="Kelch-type beta propeller"/>
    <property type="match status" value="2"/>
</dbReference>
<dbReference type="Pfam" id="PF07646">
    <property type="entry name" value="Kelch_2"/>
    <property type="match status" value="1"/>
</dbReference>
<reference evidence="1" key="1">
    <citation type="journal article" date="2018" name="Biosci. Biotechnol. Biochem.">
        <title>Polysaccharide hydrolase of the hadal zone amphipods Hirondellea gigas.</title>
        <authorList>
            <person name="Kobayashi H."/>
            <person name="Nagahama T."/>
            <person name="Arai W."/>
            <person name="Sasagawa Y."/>
            <person name="Umeda M."/>
            <person name="Hayashi T."/>
            <person name="Nikaido I."/>
            <person name="Watanabe H."/>
            <person name="Oguri K."/>
            <person name="Kitazato H."/>
            <person name="Fujioka K."/>
            <person name="Kido Y."/>
            <person name="Takami H."/>
        </authorList>
    </citation>
    <scope>NUCLEOTIDE SEQUENCE</scope>
    <source>
        <tissue evidence="1">Whole body</tissue>
    </source>
</reference>
<name>A0A2P2ID27_9CRUS</name>
<evidence type="ECO:0000313" key="1">
    <source>
        <dbReference type="EMBL" id="LAB71912.1"/>
    </source>
</evidence>
<dbReference type="PANTHER" id="PTHR46461">
    <property type="entry name" value="KELCH DOMAIN-CONTAINING PROTEIN 3"/>
    <property type="match status" value="1"/>
</dbReference>
<dbReference type="SUPFAM" id="SSF50965">
    <property type="entry name" value="Galactose oxidase, central domain"/>
    <property type="match status" value="1"/>
</dbReference>
<dbReference type="InterPro" id="IPR011498">
    <property type="entry name" value="Kelch_2"/>
</dbReference>
<dbReference type="InterPro" id="IPR011043">
    <property type="entry name" value="Gal_Oxase/kelch_b-propeller"/>
</dbReference>
<dbReference type="PANTHER" id="PTHR46461:SF1">
    <property type="entry name" value="KELCH DOMAIN-CONTAINING PROTEIN 3"/>
    <property type="match status" value="1"/>
</dbReference>
<proteinExistence type="evidence at transcript level"/>
<dbReference type="EMBL" id="IACF01006329">
    <property type="protein sequence ID" value="LAB71912.1"/>
    <property type="molecule type" value="mRNA"/>
</dbReference>